<feature type="transmembrane region" description="Helical" evidence="1">
    <location>
        <begin position="88"/>
        <end position="112"/>
    </location>
</feature>
<keyword evidence="4" id="KW-1185">Reference proteome</keyword>
<dbReference type="OrthoDB" id="319710at2"/>
<organism evidence="3 4">
    <name type="scientific">Marisediminitalea aggregata</name>
    <dbReference type="NCBI Taxonomy" id="634436"/>
    <lineage>
        <taxon>Bacteria</taxon>
        <taxon>Pseudomonadati</taxon>
        <taxon>Pseudomonadota</taxon>
        <taxon>Gammaproteobacteria</taxon>
        <taxon>Alteromonadales</taxon>
        <taxon>Alteromonadaceae</taxon>
        <taxon>Marisediminitalea</taxon>
    </lineage>
</organism>
<evidence type="ECO:0000259" key="2">
    <source>
        <dbReference type="SMART" id="SM00563"/>
    </source>
</evidence>
<dbReference type="AlphaFoldDB" id="A0A1M5RX18"/>
<dbReference type="Proteomes" id="UP000184520">
    <property type="component" value="Unassembled WGS sequence"/>
</dbReference>
<reference evidence="4" key="1">
    <citation type="submission" date="2016-11" db="EMBL/GenBank/DDBJ databases">
        <authorList>
            <person name="Varghese N."/>
            <person name="Submissions S."/>
        </authorList>
    </citation>
    <scope>NUCLEOTIDE SEQUENCE [LARGE SCALE GENOMIC DNA]</scope>
    <source>
        <strain evidence="4">CGMCC 1.8995</strain>
    </source>
</reference>
<feature type="transmembrane region" description="Helical" evidence="1">
    <location>
        <begin position="47"/>
        <end position="67"/>
    </location>
</feature>
<accession>A0A1M5RX18</accession>
<dbReference type="NCBIfam" id="NF010621">
    <property type="entry name" value="PRK14014.1"/>
    <property type="match status" value="1"/>
</dbReference>
<keyword evidence="1" id="KW-0472">Membrane</keyword>
<keyword evidence="3" id="KW-0808">Transferase</keyword>
<proteinExistence type="predicted"/>
<evidence type="ECO:0000313" key="3">
    <source>
        <dbReference type="EMBL" id="SHH30729.1"/>
    </source>
</evidence>
<gene>
    <name evidence="3" type="ORF">SAMN05216361_4268</name>
</gene>
<dbReference type="CDD" id="cd07990">
    <property type="entry name" value="LPLAT_LCLAT1-like"/>
    <property type="match status" value="1"/>
</dbReference>
<dbReference type="RefSeq" id="WP_073325193.1">
    <property type="nucleotide sequence ID" value="NZ_FQWD01000008.1"/>
</dbReference>
<dbReference type="STRING" id="634436.SAMN05216361_4268"/>
<feature type="transmembrane region" description="Helical" evidence="1">
    <location>
        <begin position="12"/>
        <end position="35"/>
    </location>
</feature>
<keyword evidence="1" id="KW-0812">Transmembrane</keyword>
<dbReference type="SUPFAM" id="SSF69593">
    <property type="entry name" value="Glycerol-3-phosphate (1)-acyltransferase"/>
    <property type="match status" value="1"/>
</dbReference>
<dbReference type="EMBL" id="FQWD01000008">
    <property type="protein sequence ID" value="SHH30729.1"/>
    <property type="molecule type" value="Genomic_DNA"/>
</dbReference>
<dbReference type="SMART" id="SM00563">
    <property type="entry name" value="PlsC"/>
    <property type="match status" value="1"/>
</dbReference>
<evidence type="ECO:0000256" key="1">
    <source>
        <dbReference type="SAM" id="Phobius"/>
    </source>
</evidence>
<dbReference type="Pfam" id="PF01553">
    <property type="entry name" value="Acyltransferase"/>
    <property type="match status" value="1"/>
</dbReference>
<keyword evidence="3" id="KW-0012">Acyltransferase</keyword>
<dbReference type="PANTHER" id="PTHR10983:SF15">
    <property type="entry name" value="ACYLTRANSFERASE YIHG-RELATED"/>
    <property type="match status" value="1"/>
</dbReference>
<sequence>MIRRLFAPLIFCVHLPLQVANLAFWGALIILLGLVRFLLPIPVLQRALAPVMNGFMLCFGSCSVFLIRLFNPVTITRNIHGPLNKQSWYLIVANHLSYLDIILLIEFATFRIPAPKFFLKQELIWMPFVGLGAWALEMPFMKRYSQAYLKKHPEKRGADIETTKRSCQKFRHQPTTVINFVEGTRFTAQKHAVKKSPFHHLLPPKAGGIAFTLATMGELFTHILDVSLLYPDNAKHPMLSMISGQMTRIIIDVNVIEVPQEAKGDYYNDDTFRTGFQQWVNSVWQRKDQTIARLLSGE</sequence>
<dbReference type="GO" id="GO:0005886">
    <property type="term" value="C:plasma membrane"/>
    <property type="evidence" value="ECO:0007669"/>
    <property type="project" value="TreeGrafter"/>
</dbReference>
<dbReference type="InterPro" id="IPR002123">
    <property type="entry name" value="Plipid/glycerol_acylTrfase"/>
</dbReference>
<dbReference type="PANTHER" id="PTHR10983">
    <property type="entry name" value="1-ACYLGLYCEROL-3-PHOSPHATE ACYLTRANSFERASE-RELATED"/>
    <property type="match status" value="1"/>
</dbReference>
<keyword evidence="1" id="KW-1133">Transmembrane helix</keyword>
<evidence type="ECO:0000313" key="4">
    <source>
        <dbReference type="Proteomes" id="UP000184520"/>
    </source>
</evidence>
<protein>
    <submittedName>
        <fullName evidence="3">1-acyl-sn-glycerol-3-phosphate acyltransferase</fullName>
    </submittedName>
</protein>
<name>A0A1M5RX18_9ALTE</name>
<feature type="domain" description="Phospholipid/glycerol acyltransferase" evidence="2">
    <location>
        <begin position="89"/>
        <end position="231"/>
    </location>
</feature>
<dbReference type="GO" id="GO:0016746">
    <property type="term" value="F:acyltransferase activity"/>
    <property type="evidence" value="ECO:0007669"/>
    <property type="project" value="UniProtKB-KW"/>
</dbReference>